<organism evidence="2 3">
    <name type="scientific">Williamsoniiplasma luminosum</name>
    <dbReference type="NCBI Taxonomy" id="214888"/>
    <lineage>
        <taxon>Bacteria</taxon>
        <taxon>Bacillati</taxon>
        <taxon>Mycoplasmatota</taxon>
        <taxon>Mollicutes</taxon>
        <taxon>Entomoplasmatales</taxon>
        <taxon>Williamsoniiplasma</taxon>
    </lineage>
</organism>
<feature type="signal peptide" evidence="1">
    <location>
        <begin position="1"/>
        <end position="23"/>
    </location>
</feature>
<gene>
    <name evidence="2" type="ORF">ELUMI_v1c00010</name>
</gene>
<proteinExistence type="predicted"/>
<dbReference type="Proteomes" id="UP000232063">
    <property type="component" value="Chromosome"/>
</dbReference>
<feature type="chain" id="PRO_5014881688" evidence="1">
    <location>
        <begin position="24"/>
        <end position="503"/>
    </location>
</feature>
<protein>
    <submittedName>
        <fullName evidence="2">Uncharacterized protein</fullName>
    </submittedName>
</protein>
<evidence type="ECO:0000256" key="1">
    <source>
        <dbReference type="SAM" id="SignalP"/>
    </source>
</evidence>
<dbReference type="EMBL" id="CP024963">
    <property type="protein sequence ID" value="ATZ16730.1"/>
    <property type="molecule type" value="Genomic_DNA"/>
</dbReference>
<reference evidence="2 3" key="1">
    <citation type="submission" date="2017-11" db="EMBL/GenBank/DDBJ databases">
        <title>Genome sequence of Entomoplasma luminosum PIMN-1 (ATCC 49195).</title>
        <authorList>
            <person name="Lo W.-S."/>
            <person name="Gasparich G.E."/>
            <person name="Kuo C.-H."/>
        </authorList>
    </citation>
    <scope>NUCLEOTIDE SEQUENCE [LARGE SCALE GENOMIC DNA]</scope>
    <source>
        <strain evidence="2 3">PIMN-1</strain>
    </source>
</reference>
<evidence type="ECO:0000313" key="3">
    <source>
        <dbReference type="Proteomes" id="UP000232063"/>
    </source>
</evidence>
<sequence>MKKLLLLLNSICVVASTAATVFACNNVKRIDIEVVPNGTNFIDVEPEMIKGYSNIQAVEVDFLGAELSSPHKIFSSVEYTTSNIKGSKFSKITFTAKNEIGFGYLRLKGSQESTTSPTSQKELVFLKKIFNVNVGKLDIKNTKVIADFNQNQETIESAIKNAIKTKTDGIDIIQDKDYVITGLDRTLSSSKIKVAAKKLSKVIKGEFAFELMKINLTTATDKVLGELPSDNDDQIIEAFLNQNPEFKGLPKTQLQIKSALTKTSGTVTIQIKGTHDRYHGEVVVTYTVAPPKTPNLDALNQKIAEARLIAQAGKSLVDWTALQNAISTAETDKSEDTAVVKTTDLQSAMTVFNNAATPNLNTLNTKLEQAKNIAQAGKSLVDWTALQNAISTAETDKSEDTAVVKTTDLQSAMTVFNNAATPNLNTLNTKLEQAKAIGQAGKSLVDWTALQNAISTAETDKSEDTAVVKTTDLQSAMNQQCCNPKLKRIRYQAWTSQKYCSSW</sequence>
<keyword evidence="3" id="KW-1185">Reference proteome</keyword>
<dbReference type="RefSeq" id="WP_100618515.1">
    <property type="nucleotide sequence ID" value="NZ_CP024963.1"/>
</dbReference>
<dbReference type="GO" id="GO:0016020">
    <property type="term" value="C:membrane"/>
    <property type="evidence" value="ECO:0007669"/>
    <property type="project" value="InterPro"/>
</dbReference>
<dbReference type="InterPro" id="IPR007880">
    <property type="entry name" value="Spiralin"/>
</dbReference>
<keyword evidence="1" id="KW-0732">Signal</keyword>
<dbReference type="PROSITE" id="PS51257">
    <property type="entry name" value="PROKAR_LIPOPROTEIN"/>
    <property type="match status" value="1"/>
</dbReference>
<dbReference type="Pfam" id="PF05215">
    <property type="entry name" value="Spiralin"/>
    <property type="match status" value="1"/>
</dbReference>
<dbReference type="OrthoDB" id="392994at2"/>
<name>A0A2K8NSB3_9MOLU</name>
<evidence type="ECO:0000313" key="2">
    <source>
        <dbReference type="EMBL" id="ATZ16730.1"/>
    </source>
</evidence>
<accession>A0A2K8NSB3</accession>
<dbReference type="AlphaFoldDB" id="A0A2K8NSB3"/>
<dbReference type="KEGG" id="elj:ELUMI_v1c00010"/>